<organism evidence="2 3">
    <name type="scientific">Haloferula rosea</name>
    <dbReference type="NCBI Taxonomy" id="490093"/>
    <lineage>
        <taxon>Bacteria</taxon>
        <taxon>Pseudomonadati</taxon>
        <taxon>Verrucomicrobiota</taxon>
        <taxon>Verrucomicrobiia</taxon>
        <taxon>Verrucomicrobiales</taxon>
        <taxon>Verrucomicrobiaceae</taxon>
        <taxon>Haloferula</taxon>
    </lineage>
</organism>
<reference evidence="2" key="1">
    <citation type="submission" date="2021-01" db="EMBL/GenBank/DDBJ databases">
        <title>Modified the classification status of verrucomicrobia.</title>
        <authorList>
            <person name="Feng X."/>
        </authorList>
    </citation>
    <scope>NUCLEOTIDE SEQUENCE</scope>
    <source>
        <strain evidence="2">KCTC 22201</strain>
    </source>
</reference>
<accession>A0A934RAM9</accession>
<proteinExistence type="predicted"/>
<dbReference type="EMBL" id="JAENII010000011">
    <property type="protein sequence ID" value="MBK1828209.1"/>
    <property type="molecule type" value="Genomic_DNA"/>
</dbReference>
<comment type="caution">
    <text evidence="2">The sequence shown here is derived from an EMBL/GenBank/DDBJ whole genome shotgun (WGS) entry which is preliminary data.</text>
</comment>
<dbReference type="AlphaFoldDB" id="A0A934RAM9"/>
<gene>
    <name evidence="2" type="ORF">JIN81_14340</name>
</gene>
<protein>
    <submittedName>
        <fullName evidence="2">PEP-CTERM sorting domain-containing protein</fullName>
    </submittedName>
</protein>
<evidence type="ECO:0000313" key="2">
    <source>
        <dbReference type="EMBL" id="MBK1828209.1"/>
    </source>
</evidence>
<evidence type="ECO:0000259" key="1">
    <source>
        <dbReference type="Pfam" id="PF07589"/>
    </source>
</evidence>
<dbReference type="Pfam" id="PF07589">
    <property type="entry name" value="PEP-CTERM"/>
    <property type="match status" value="1"/>
</dbReference>
<dbReference type="InterPro" id="IPR013424">
    <property type="entry name" value="Ice-binding_C"/>
</dbReference>
<name>A0A934RAM9_9BACT</name>
<sequence>MALDSPEAYGRLGEHLRRVDSIFQAFLESTGYTDNTGALGRYPHRSATMITDVSRKIDVFGSAVQVPEPSAVVLLAFAGATALRRRRAH</sequence>
<dbReference type="Proteomes" id="UP000658278">
    <property type="component" value="Unassembled WGS sequence"/>
</dbReference>
<dbReference type="NCBIfam" id="TIGR02595">
    <property type="entry name" value="PEP_CTERM"/>
    <property type="match status" value="1"/>
</dbReference>
<keyword evidence="3" id="KW-1185">Reference proteome</keyword>
<feature type="domain" description="Ice-binding protein C-terminal" evidence="1">
    <location>
        <begin position="65"/>
        <end position="87"/>
    </location>
</feature>
<dbReference type="RefSeq" id="WP_200281171.1">
    <property type="nucleotide sequence ID" value="NZ_JAENII010000011.1"/>
</dbReference>
<evidence type="ECO:0000313" key="3">
    <source>
        <dbReference type="Proteomes" id="UP000658278"/>
    </source>
</evidence>